<keyword evidence="2" id="KW-1133">Transmembrane helix</keyword>
<feature type="compositionally biased region" description="Low complexity" evidence="1">
    <location>
        <begin position="12"/>
        <end position="22"/>
    </location>
</feature>
<feature type="transmembrane region" description="Helical" evidence="2">
    <location>
        <begin position="89"/>
        <end position="110"/>
    </location>
</feature>
<feature type="transmembrane region" description="Helical" evidence="2">
    <location>
        <begin position="65"/>
        <end position="83"/>
    </location>
</feature>
<accession>A0ABV3KBI6</accession>
<dbReference type="RefSeq" id="WP_144942338.1">
    <property type="nucleotide sequence ID" value="NZ_BAAARF010000012.1"/>
</dbReference>
<keyword evidence="4" id="KW-1185">Reference proteome</keyword>
<keyword evidence="2" id="KW-0472">Membrane</keyword>
<name>A0ABV3KBI6_9MICC</name>
<proteinExistence type="predicted"/>
<evidence type="ECO:0000256" key="1">
    <source>
        <dbReference type="SAM" id="MobiDB-lite"/>
    </source>
</evidence>
<sequence length="151" mass="16109">MVRRSEADVPTSAAHSSGHAAGRTVEDGSHAVDADADARTAHSHRGANTRNRHEYSGQGDVVKNAILFVGGFITVVLSLYLFSTYPDSWVLFLVGILVYGLALMVPTLFLNGSTAKHSTGGTELTLDLPRDASEMAQRTGPVGQRQDRVTS</sequence>
<organism evidence="3 4">
    <name type="scientific">Kocuria salsicia</name>
    <dbReference type="NCBI Taxonomy" id="664639"/>
    <lineage>
        <taxon>Bacteria</taxon>
        <taxon>Bacillati</taxon>
        <taxon>Actinomycetota</taxon>
        <taxon>Actinomycetes</taxon>
        <taxon>Micrococcales</taxon>
        <taxon>Micrococcaceae</taxon>
        <taxon>Kocuria</taxon>
    </lineage>
</organism>
<evidence type="ECO:0000313" key="4">
    <source>
        <dbReference type="Proteomes" id="UP001553031"/>
    </source>
</evidence>
<dbReference type="EMBL" id="JBFBLL010000003">
    <property type="protein sequence ID" value="MEV8157763.1"/>
    <property type="molecule type" value="Genomic_DNA"/>
</dbReference>
<dbReference type="Proteomes" id="UP001553031">
    <property type="component" value="Unassembled WGS sequence"/>
</dbReference>
<protein>
    <submittedName>
        <fullName evidence="3">Uncharacterized protein</fullName>
    </submittedName>
</protein>
<keyword evidence="2" id="KW-0812">Transmembrane</keyword>
<feature type="region of interest" description="Disordered" evidence="1">
    <location>
        <begin position="1"/>
        <end position="26"/>
    </location>
</feature>
<reference evidence="3 4" key="1">
    <citation type="submission" date="2024-06" db="EMBL/GenBank/DDBJ databases">
        <title>The Natural Products Discovery Center: Release of the First 8490 Sequenced Strains for Exploring Actinobacteria Biosynthetic Diversity.</title>
        <authorList>
            <person name="Kalkreuter E."/>
            <person name="Kautsar S.A."/>
            <person name="Yang D."/>
            <person name="Bader C.D."/>
            <person name="Teijaro C.N."/>
            <person name="Fluegel L."/>
            <person name="Davis C.M."/>
            <person name="Simpson J.R."/>
            <person name="Lauterbach L."/>
            <person name="Steele A.D."/>
            <person name="Gui C."/>
            <person name="Meng S."/>
            <person name="Li G."/>
            <person name="Viehrig K."/>
            <person name="Ye F."/>
            <person name="Su P."/>
            <person name="Kiefer A.F."/>
            <person name="Nichols A."/>
            <person name="Cepeda A.J."/>
            <person name="Yan W."/>
            <person name="Fan B."/>
            <person name="Jiang Y."/>
            <person name="Adhikari A."/>
            <person name="Zheng C.-J."/>
            <person name="Schuster L."/>
            <person name="Cowan T.M."/>
            <person name="Smanski M.J."/>
            <person name="Chevrette M.G."/>
            <person name="De Carvalho L.P.S."/>
            <person name="Shen B."/>
        </authorList>
    </citation>
    <scope>NUCLEOTIDE SEQUENCE [LARGE SCALE GENOMIC DNA]</scope>
    <source>
        <strain evidence="3 4">NPDC079179</strain>
    </source>
</reference>
<evidence type="ECO:0000256" key="2">
    <source>
        <dbReference type="SAM" id="Phobius"/>
    </source>
</evidence>
<evidence type="ECO:0000313" key="3">
    <source>
        <dbReference type="EMBL" id="MEV8157763.1"/>
    </source>
</evidence>
<feature type="region of interest" description="Disordered" evidence="1">
    <location>
        <begin position="36"/>
        <end position="55"/>
    </location>
</feature>
<comment type="caution">
    <text evidence="3">The sequence shown here is derived from an EMBL/GenBank/DDBJ whole genome shotgun (WGS) entry which is preliminary data.</text>
</comment>
<gene>
    <name evidence="3" type="ORF">AB0O96_06085</name>
</gene>